<accession>A0A4U9IP33</accession>
<evidence type="ECO:0000313" key="2">
    <source>
        <dbReference type="EMBL" id="VTP79774.1"/>
    </source>
</evidence>
<evidence type="ECO:0000313" key="3">
    <source>
        <dbReference type="Proteomes" id="UP000222768"/>
    </source>
</evidence>
<organism evidence="2 4">
    <name type="scientific">Leclercia adecarboxylata</name>
    <dbReference type="NCBI Taxonomy" id="83655"/>
    <lineage>
        <taxon>Bacteria</taxon>
        <taxon>Pseudomonadati</taxon>
        <taxon>Pseudomonadota</taxon>
        <taxon>Gammaproteobacteria</taxon>
        <taxon>Enterobacterales</taxon>
        <taxon>Enterobacteriaceae</taxon>
        <taxon>Leclercia</taxon>
    </lineage>
</organism>
<gene>
    <name evidence="1" type="ORF">CRX53_19505</name>
    <name evidence="2" type="ORF">NCTC13032_06406</name>
</gene>
<reference evidence="2 4" key="3">
    <citation type="submission" date="2019-05" db="EMBL/GenBank/DDBJ databases">
        <authorList>
            <consortium name="Pathogen Informatics"/>
        </authorList>
    </citation>
    <scope>NUCLEOTIDE SEQUENCE [LARGE SCALE GENOMIC DNA]</scope>
    <source>
        <strain evidence="2 4">NCTC13032</strain>
    </source>
</reference>
<evidence type="ECO:0000313" key="4">
    <source>
        <dbReference type="Proteomes" id="UP000310719"/>
    </source>
</evidence>
<proteinExistence type="predicted"/>
<evidence type="ECO:0000313" key="1">
    <source>
        <dbReference type="EMBL" id="PHH05968.1"/>
    </source>
</evidence>
<reference evidence="1" key="1">
    <citation type="submission" date="2017-09" db="EMBL/GenBank/DDBJ databases">
        <title>FDA dAtabase for Regulatory Grade micrObial Sequences (FDA-ARGOS): Supporting development and validation of Infectious Disease Dx tests.</title>
        <authorList>
            <person name="Minogue T."/>
            <person name="Wolcott M."/>
            <person name="Wasieloski L."/>
            <person name="Aguilar W."/>
            <person name="Moore D."/>
            <person name="Tallon L.J."/>
            <person name="Sadzewicz L."/>
            <person name="Ott S."/>
            <person name="Zhao X."/>
            <person name="Nagaraj S."/>
            <person name="Vavikolanu K."/>
            <person name="Aluvathingal J."/>
            <person name="Nadendla S."/>
            <person name="Sichtig H."/>
        </authorList>
    </citation>
    <scope>NUCLEOTIDE SEQUENCE</scope>
    <source>
        <strain evidence="1">FDAARGOS_404</strain>
    </source>
</reference>
<sequence>MRYSTVIKTLHRTLTLVLLLLVVCFAIYQYMLGKPYDDRLYASKQLNENTWLYVTQYQGGNATVSDVFRYYLSGELSGDPLKAVGEMKPFLMAETGTAVVTKIGRLVTVHVKGKIYNFTNSVMYTSKDTAVFPVIELYASGEWQR</sequence>
<reference evidence="3" key="2">
    <citation type="submission" date="2017-09" db="EMBL/GenBank/DDBJ databases">
        <title>FDA dAtabase for Regulatory Grade micrObial Sequences (FDA-ARGOS): Supporting development and validation of Infectious Disease Dx tests.</title>
        <authorList>
            <person name="Minogue T."/>
            <person name="Wolcott M."/>
            <person name="Wasieloski L."/>
            <person name="Aguilar W."/>
            <person name="Moore D."/>
            <person name="Tallon L."/>
            <person name="Sadzewicz L."/>
            <person name="Ott S."/>
            <person name="Zhao X."/>
            <person name="Nagaraj S."/>
            <person name="Vavikolanu K."/>
            <person name="Aluvathingal J."/>
            <person name="Nadendla S."/>
            <person name="Sichtig H."/>
        </authorList>
    </citation>
    <scope>NUCLEOTIDE SEQUENCE [LARGE SCALE GENOMIC DNA]</scope>
    <source>
        <strain evidence="3">FDAARGOS_404</strain>
    </source>
</reference>
<name>A0A4U9IP33_9ENTR</name>
<protein>
    <submittedName>
        <fullName evidence="2">Uncharacterized protein</fullName>
    </submittedName>
</protein>
<dbReference type="Proteomes" id="UP000310719">
    <property type="component" value="Chromosome"/>
</dbReference>
<dbReference type="RefSeq" id="WP_032614253.1">
    <property type="nucleotide sequence ID" value="NZ_CP043398.1"/>
</dbReference>
<dbReference type="Proteomes" id="UP000222768">
    <property type="component" value="Unassembled WGS sequence"/>
</dbReference>
<dbReference type="EMBL" id="PDLK01000002">
    <property type="protein sequence ID" value="PHH05968.1"/>
    <property type="molecule type" value="Genomic_DNA"/>
</dbReference>
<dbReference type="AlphaFoldDB" id="A0A4U9IP33"/>
<dbReference type="EMBL" id="LR590464">
    <property type="protein sequence ID" value="VTP79774.1"/>
    <property type="molecule type" value="Genomic_DNA"/>
</dbReference>